<dbReference type="Proteomes" id="UP001497472">
    <property type="component" value="Unassembled WGS sequence"/>
</dbReference>
<dbReference type="AlphaFoldDB" id="A0AAV1JBX4"/>
<evidence type="ECO:0000256" key="1">
    <source>
        <dbReference type="SAM" id="MobiDB-lite"/>
    </source>
</evidence>
<feature type="region of interest" description="Disordered" evidence="1">
    <location>
        <begin position="67"/>
        <end position="90"/>
    </location>
</feature>
<proteinExistence type="predicted"/>
<keyword evidence="3" id="KW-1185">Reference proteome</keyword>
<feature type="compositionally biased region" description="Basic residues" evidence="1">
    <location>
        <begin position="156"/>
        <end position="165"/>
    </location>
</feature>
<comment type="caution">
    <text evidence="2">The sequence shown here is derived from an EMBL/GenBank/DDBJ whole genome shotgun (WGS) entry which is preliminary data.</text>
</comment>
<dbReference type="EMBL" id="CAVLEF010000008">
    <property type="protein sequence ID" value="CAK1546427.1"/>
    <property type="molecule type" value="Genomic_DNA"/>
</dbReference>
<sequence length="202" mass="22621">MLLSSQAKRRSAKAAAIIRSAGNATFVAKRIFTTLKYSKALYFARAAPNGFFKVVIPQEDPKISLEERRDLSRFPRNSKSAKPLPTPSIKNDVSKVDLAHNYIVPMLNNLNNFFQAYNVKRNSVEMGTTTDVTQELLKQMNYPILDREEHAAPAKPNKKHKKKKKSSADLQVLRIAELGASTEIAHIALRQRSSAPIFIASE</sequence>
<gene>
    <name evidence="2" type="ORF">LNINA_LOCUS5998</name>
</gene>
<organism evidence="2 3">
    <name type="scientific">Leptosia nina</name>
    <dbReference type="NCBI Taxonomy" id="320188"/>
    <lineage>
        <taxon>Eukaryota</taxon>
        <taxon>Metazoa</taxon>
        <taxon>Ecdysozoa</taxon>
        <taxon>Arthropoda</taxon>
        <taxon>Hexapoda</taxon>
        <taxon>Insecta</taxon>
        <taxon>Pterygota</taxon>
        <taxon>Neoptera</taxon>
        <taxon>Endopterygota</taxon>
        <taxon>Lepidoptera</taxon>
        <taxon>Glossata</taxon>
        <taxon>Ditrysia</taxon>
        <taxon>Papilionoidea</taxon>
        <taxon>Pieridae</taxon>
        <taxon>Pierinae</taxon>
        <taxon>Leptosia</taxon>
    </lineage>
</organism>
<name>A0AAV1JBX4_9NEOP</name>
<accession>A0AAV1JBX4</accession>
<evidence type="ECO:0000313" key="2">
    <source>
        <dbReference type="EMBL" id="CAK1546427.1"/>
    </source>
</evidence>
<protein>
    <submittedName>
        <fullName evidence="2">Uncharacterized protein</fullName>
    </submittedName>
</protein>
<reference evidence="2 3" key="1">
    <citation type="submission" date="2023-11" db="EMBL/GenBank/DDBJ databases">
        <authorList>
            <person name="Okamura Y."/>
        </authorList>
    </citation>
    <scope>NUCLEOTIDE SEQUENCE [LARGE SCALE GENOMIC DNA]</scope>
</reference>
<feature type="region of interest" description="Disordered" evidence="1">
    <location>
        <begin position="149"/>
        <end position="168"/>
    </location>
</feature>
<evidence type="ECO:0000313" key="3">
    <source>
        <dbReference type="Proteomes" id="UP001497472"/>
    </source>
</evidence>